<comment type="caution">
    <text evidence="2">The sequence shown here is derived from an EMBL/GenBank/DDBJ whole genome shotgun (WGS) entry which is preliminary data.</text>
</comment>
<sequence length="156" mass="17226">MNYLAILVAALSTFVLGAIWYNPKVFGTAWMKETGLTEEQLKKGNMAKIFGFAFLFAFLIAFLMPTLVNHEIGAIQAAGGDANDPALIEFLKVHGGKFRSFKHGALHGTFIGIFLALPVLGTTFLFEQKSWKYIFIHAGYWIVSFAIMGAIICGWV</sequence>
<reference evidence="3" key="1">
    <citation type="submission" date="2019-05" db="EMBL/GenBank/DDBJ databases">
        <title>Flavobacterium profundi sp. nov., isolated from a deep-sea seamount.</title>
        <authorList>
            <person name="Zhang D.-C."/>
        </authorList>
    </citation>
    <scope>NUCLEOTIDE SEQUENCE [LARGE SCALE GENOMIC DNA]</scope>
    <source>
        <strain evidence="3">TP390</strain>
    </source>
</reference>
<protein>
    <submittedName>
        <fullName evidence="2">DUF1761 family protein</fullName>
    </submittedName>
</protein>
<dbReference type="InterPro" id="IPR013879">
    <property type="entry name" value="DUF1761"/>
</dbReference>
<dbReference type="EMBL" id="WQLW01000003">
    <property type="protein sequence ID" value="MVO08584.1"/>
    <property type="molecule type" value="Genomic_DNA"/>
</dbReference>
<dbReference type="RefSeq" id="WP_140996982.1">
    <property type="nucleotide sequence ID" value="NZ_VDCZ01000003.1"/>
</dbReference>
<proteinExistence type="predicted"/>
<evidence type="ECO:0000313" key="2">
    <source>
        <dbReference type="EMBL" id="MVO08584.1"/>
    </source>
</evidence>
<dbReference type="Proteomes" id="UP000431264">
    <property type="component" value="Unassembled WGS sequence"/>
</dbReference>
<keyword evidence="3" id="KW-1185">Reference proteome</keyword>
<evidence type="ECO:0000256" key="1">
    <source>
        <dbReference type="SAM" id="Phobius"/>
    </source>
</evidence>
<keyword evidence="1" id="KW-0472">Membrane</keyword>
<name>A0A6I4IG43_9FLAO</name>
<feature type="transmembrane region" description="Helical" evidence="1">
    <location>
        <begin position="49"/>
        <end position="68"/>
    </location>
</feature>
<organism evidence="2 3">
    <name type="scientific">Flavobacterium profundi</name>
    <dbReference type="NCBI Taxonomy" id="1774945"/>
    <lineage>
        <taxon>Bacteria</taxon>
        <taxon>Pseudomonadati</taxon>
        <taxon>Bacteroidota</taxon>
        <taxon>Flavobacteriia</taxon>
        <taxon>Flavobacteriales</taxon>
        <taxon>Flavobacteriaceae</taxon>
        <taxon>Flavobacterium</taxon>
    </lineage>
</organism>
<dbReference type="OrthoDB" id="333057at2"/>
<feature type="transmembrane region" description="Helical" evidence="1">
    <location>
        <begin position="138"/>
        <end position="155"/>
    </location>
</feature>
<dbReference type="Pfam" id="PF08570">
    <property type="entry name" value="DUF1761"/>
    <property type="match status" value="1"/>
</dbReference>
<accession>A0A6I4IG43</accession>
<keyword evidence="1" id="KW-0812">Transmembrane</keyword>
<evidence type="ECO:0000313" key="3">
    <source>
        <dbReference type="Proteomes" id="UP000431264"/>
    </source>
</evidence>
<dbReference type="AlphaFoldDB" id="A0A6I4IG43"/>
<keyword evidence="1" id="KW-1133">Transmembrane helix</keyword>
<gene>
    <name evidence="2" type="ORF">GOQ30_05335</name>
</gene>
<feature type="transmembrane region" description="Helical" evidence="1">
    <location>
        <begin position="105"/>
        <end position="126"/>
    </location>
</feature>